<proteinExistence type="predicted"/>
<evidence type="ECO:0000313" key="3">
    <source>
        <dbReference type="Proteomes" id="UP000095751"/>
    </source>
</evidence>
<evidence type="ECO:0000256" key="1">
    <source>
        <dbReference type="SAM" id="MobiDB-lite"/>
    </source>
</evidence>
<dbReference type="InParanoid" id="A0A1E7EN56"/>
<gene>
    <name evidence="2" type="ORF">FRACYDRAFT_251140</name>
</gene>
<feature type="region of interest" description="Disordered" evidence="1">
    <location>
        <begin position="633"/>
        <end position="685"/>
    </location>
</feature>
<dbReference type="EMBL" id="KV784386">
    <property type="protein sequence ID" value="OEU07335.1"/>
    <property type="molecule type" value="Genomic_DNA"/>
</dbReference>
<reference evidence="2 3" key="1">
    <citation type="submission" date="2016-09" db="EMBL/GenBank/DDBJ databases">
        <title>Extensive genetic diversity and differential bi-allelic expression allows diatom success in the polar Southern Ocean.</title>
        <authorList>
            <consortium name="DOE Joint Genome Institute"/>
            <person name="Mock T."/>
            <person name="Otillar R.P."/>
            <person name="Strauss J."/>
            <person name="Dupont C."/>
            <person name="Frickenhaus S."/>
            <person name="Maumus F."/>
            <person name="Mcmullan M."/>
            <person name="Sanges R."/>
            <person name="Schmutz J."/>
            <person name="Toseland A."/>
            <person name="Valas R."/>
            <person name="Veluchamy A."/>
            <person name="Ward B.J."/>
            <person name="Allen A."/>
            <person name="Barry K."/>
            <person name="Falciatore A."/>
            <person name="Ferrante M."/>
            <person name="Fortunato A.E."/>
            <person name="Gloeckner G."/>
            <person name="Gruber A."/>
            <person name="Hipkin R."/>
            <person name="Janech M."/>
            <person name="Kroth P."/>
            <person name="Leese F."/>
            <person name="Lindquist E."/>
            <person name="Lyon B.R."/>
            <person name="Martin J."/>
            <person name="Mayer C."/>
            <person name="Parker M."/>
            <person name="Quesneville H."/>
            <person name="Raymond J."/>
            <person name="Uhlig C."/>
            <person name="Valentin K.U."/>
            <person name="Worden A.Z."/>
            <person name="Armbrust E.V."/>
            <person name="Bowler C."/>
            <person name="Green B."/>
            <person name="Moulton V."/>
            <person name="Van Oosterhout C."/>
            <person name="Grigoriev I."/>
        </authorList>
    </citation>
    <scope>NUCLEOTIDE SEQUENCE [LARGE SCALE GENOMIC DNA]</scope>
    <source>
        <strain evidence="2 3">CCMP1102</strain>
    </source>
</reference>
<dbReference type="KEGG" id="fcy:FRACYDRAFT_251140"/>
<organism evidence="2 3">
    <name type="scientific">Fragilariopsis cylindrus CCMP1102</name>
    <dbReference type="NCBI Taxonomy" id="635003"/>
    <lineage>
        <taxon>Eukaryota</taxon>
        <taxon>Sar</taxon>
        <taxon>Stramenopiles</taxon>
        <taxon>Ochrophyta</taxon>
        <taxon>Bacillariophyta</taxon>
        <taxon>Bacillariophyceae</taxon>
        <taxon>Bacillariophycidae</taxon>
        <taxon>Bacillariales</taxon>
        <taxon>Bacillariaceae</taxon>
        <taxon>Fragilariopsis</taxon>
    </lineage>
</organism>
<name>A0A1E7EN56_9STRA</name>
<sequence>MTDNNPPQLPQIPLLPFPDDGYDEYDEYDEDNAKKDGEIIGYGCFNSNDNYKKDDDWGYREPEIQREWKYMVQFKPNPTIRRQRSAIPDILGNGRNNRDKIYDENNKPFIELIPEDSIDAFLSENNGSYLIKKHYGNLIKNKFTNAKGYDVDWDVFRADLQRVPGIADVNICNDRHYFGFDFNDNDVAFAYEDEESEAFPCLNVLFLVMITGCHDKMMIEKLLELNSNSINYHSYPANVNMFGYHRWLDSSNFYQDYCECLAPTFLDAIDPVILRLLLQKTRNSALICFGSNNDRVVVQYGLHPIIKLLQGKETSTESESSTDLNLVSNDENNSILIPTNVKVILEESNYALSKLLGEYYKYGRNVLVSRGVNSALAKKVISFATLHLESKKTNKWFTSTFKINTLPGTNIDPENTNLMALMFNSLKNDNQKICLQYTKMYMKNIESTHDDYSFRSLVNCILDKVLLKKNKLQYWNSFWKLFKDNDWSDEIIATDVDQNHHEQQHPLLTAINHEYRYEIIVDIVSKDPTILELSGQGNPESLPPFALVAATRSQKYSVHPEKNCDCKLFRHVHSKKMLMEQALICCKCTNSFSSGKKDPIDIQDYNNDLDATYELLTMNPSVIGCVMMNGDIDANNSQKRSSKTTTEDGTIGEELLAEEQEDPTLDKNDTSVPSRPQKRAKNEAA</sequence>
<accession>A0A1E7EN56</accession>
<protein>
    <submittedName>
        <fullName evidence="2">Uncharacterized protein</fullName>
    </submittedName>
</protein>
<dbReference type="AlphaFoldDB" id="A0A1E7EN56"/>
<feature type="compositionally biased region" description="Polar residues" evidence="1">
    <location>
        <begin position="634"/>
        <end position="648"/>
    </location>
</feature>
<dbReference type="Proteomes" id="UP000095751">
    <property type="component" value="Unassembled WGS sequence"/>
</dbReference>
<evidence type="ECO:0000313" key="2">
    <source>
        <dbReference type="EMBL" id="OEU07335.1"/>
    </source>
</evidence>
<keyword evidence="3" id="KW-1185">Reference proteome</keyword>